<dbReference type="InterPro" id="IPR029063">
    <property type="entry name" value="SAM-dependent_MTases_sf"/>
</dbReference>
<dbReference type="PANTHER" id="PTHR33841">
    <property type="entry name" value="DNA METHYLTRANSFERASE YEEA-RELATED"/>
    <property type="match status" value="1"/>
</dbReference>
<dbReference type="RefSeq" id="WP_227909324.1">
    <property type="nucleotide sequence ID" value="NZ_JAJFZP010000025.1"/>
</dbReference>
<accession>A0A9X1M4I6</accession>
<evidence type="ECO:0000256" key="3">
    <source>
        <dbReference type="ARBA" id="ARBA00022679"/>
    </source>
</evidence>
<evidence type="ECO:0000256" key="1">
    <source>
        <dbReference type="ARBA" id="ARBA00011900"/>
    </source>
</evidence>
<reference evidence="6" key="1">
    <citation type="submission" date="2021-10" db="EMBL/GenBank/DDBJ databases">
        <title>Novel species in genus Arthrobacter.</title>
        <authorList>
            <person name="Liu Y."/>
        </authorList>
    </citation>
    <scope>NUCLEOTIDE SEQUENCE</scope>
    <source>
        <strain evidence="6">Zg-Y809</strain>
    </source>
</reference>
<dbReference type="Proteomes" id="UP001139264">
    <property type="component" value="Unassembled WGS sequence"/>
</dbReference>
<dbReference type="InterPro" id="IPR050953">
    <property type="entry name" value="N4_N6_ade-DNA_methylase"/>
</dbReference>
<evidence type="ECO:0000259" key="5">
    <source>
        <dbReference type="Pfam" id="PF22654"/>
    </source>
</evidence>
<dbReference type="EC" id="2.1.1.72" evidence="1"/>
<keyword evidence="2 6" id="KW-0489">Methyltransferase</keyword>
<gene>
    <name evidence="6" type="primary">pglX</name>
    <name evidence="6" type="ORF">LJ751_17480</name>
</gene>
<dbReference type="InterPro" id="IPR054277">
    <property type="entry name" value="DUF7008"/>
</dbReference>
<dbReference type="GO" id="GO:0009007">
    <property type="term" value="F:site-specific DNA-methyltransferase (adenine-specific) activity"/>
    <property type="evidence" value="ECO:0007669"/>
    <property type="project" value="UniProtKB-EC"/>
</dbReference>
<dbReference type="GO" id="GO:0032259">
    <property type="term" value="P:methylation"/>
    <property type="evidence" value="ECO:0007669"/>
    <property type="project" value="UniProtKB-KW"/>
</dbReference>
<dbReference type="SUPFAM" id="SSF53335">
    <property type="entry name" value="S-adenosyl-L-methionine-dependent methyltransferases"/>
    <property type="match status" value="1"/>
</dbReference>
<feature type="domain" description="DUF7008" evidence="5">
    <location>
        <begin position="434"/>
        <end position="631"/>
    </location>
</feature>
<feature type="non-terminal residue" evidence="6">
    <location>
        <position position="631"/>
    </location>
</feature>
<dbReference type="AlphaFoldDB" id="A0A9X1M4I6"/>
<dbReference type="PANTHER" id="PTHR33841:SF1">
    <property type="entry name" value="DNA METHYLTRANSFERASE A"/>
    <property type="match status" value="1"/>
</dbReference>
<sequence length="631" mass="70572">YRKLYSTCKGTYALTVPFMERFFGLAKHGTDTQPAGWTGQITSNSFMKREFGSKLIEEYLVRQDLRAVIDTSGAYIPGHGTPTVILIGKHQQPTPGPVRAVLGVQGEPERPEDPAQGKVWSAIVDNVDSPGHDGQWVTVVDLPRDRLATHPWSLTGGGASGLLALMNEYHHRALRRAIAEIGRTTHTGNDEAFFLPLSSRGVRKLDADTVPVVLGEEVRDFRLQPANCTVFPYDSQGAPKELTVAAQRYLWRVRRGLETQLDFQQTKAERGLRWFDHSMFFPARYRNPLSIAFAFVATHNHFVLDRGGKVFNRSAPVIKLPEGATEEEHLALLGVLNSSTACFWLKQNSHDKGNGGIGGGIASSEWERFFEFTGTTLKDFPLPAALPLKRGSQLDALAQSFAASAPAALTEDGTPTASALEEARKTSQSILGQMVVMQEELDWETYRLYGLTDEDLTYHGEDLPELLLGQRAFEIVLARNIAVGEQAPEWFQRHGSTPITALPQEWSSGYRDLVQRRLDLIESNPNIRLLEKPEYKRRWATEPWEKQEERTLRTWLLNRLEDRSYWFDAQGRPAARSISQLADMVTRDADLVGVLALWDGTVDVDVVKALTRLLTDEAVPYLAAQRLKEPG</sequence>
<comment type="caution">
    <text evidence="6">The sequence shown here is derived from an EMBL/GenBank/DDBJ whole genome shotgun (WGS) entry which is preliminary data.</text>
</comment>
<feature type="non-terminal residue" evidence="6">
    <location>
        <position position="1"/>
    </location>
</feature>
<keyword evidence="3 6" id="KW-0808">Transferase</keyword>
<dbReference type="Pfam" id="PF22654">
    <property type="entry name" value="DUF7008"/>
    <property type="match status" value="1"/>
</dbReference>
<organism evidence="6 7">
    <name type="scientific">Arthrobacter gengyunqii</name>
    <dbReference type="NCBI Taxonomy" id="2886940"/>
    <lineage>
        <taxon>Bacteria</taxon>
        <taxon>Bacillati</taxon>
        <taxon>Actinomycetota</taxon>
        <taxon>Actinomycetes</taxon>
        <taxon>Micrococcales</taxon>
        <taxon>Micrococcaceae</taxon>
        <taxon>Arthrobacter</taxon>
    </lineage>
</organism>
<evidence type="ECO:0000313" key="6">
    <source>
        <dbReference type="EMBL" id="MCC3271116.1"/>
    </source>
</evidence>
<evidence type="ECO:0000256" key="2">
    <source>
        <dbReference type="ARBA" id="ARBA00022603"/>
    </source>
</evidence>
<dbReference type="EMBL" id="JAJFZP010000025">
    <property type="protein sequence ID" value="MCC3271116.1"/>
    <property type="molecule type" value="Genomic_DNA"/>
</dbReference>
<comment type="catalytic activity">
    <reaction evidence="4">
        <text>a 2'-deoxyadenosine in DNA + S-adenosyl-L-methionine = an N(6)-methyl-2'-deoxyadenosine in DNA + S-adenosyl-L-homocysteine + H(+)</text>
        <dbReference type="Rhea" id="RHEA:15197"/>
        <dbReference type="Rhea" id="RHEA-COMP:12418"/>
        <dbReference type="Rhea" id="RHEA-COMP:12419"/>
        <dbReference type="ChEBI" id="CHEBI:15378"/>
        <dbReference type="ChEBI" id="CHEBI:57856"/>
        <dbReference type="ChEBI" id="CHEBI:59789"/>
        <dbReference type="ChEBI" id="CHEBI:90615"/>
        <dbReference type="ChEBI" id="CHEBI:90616"/>
        <dbReference type="EC" id="2.1.1.72"/>
    </reaction>
</comment>
<name>A0A9X1M4I6_9MICC</name>
<protein>
    <recommendedName>
        <fullName evidence="1">site-specific DNA-methyltransferase (adenine-specific)</fullName>
        <ecNumber evidence="1">2.1.1.72</ecNumber>
    </recommendedName>
</protein>
<dbReference type="Gene3D" id="3.40.50.150">
    <property type="entry name" value="Vaccinia Virus protein VP39"/>
    <property type="match status" value="1"/>
</dbReference>
<dbReference type="NCBIfam" id="NF033451">
    <property type="entry name" value="BREX_2_MTaseX"/>
    <property type="match status" value="1"/>
</dbReference>
<proteinExistence type="predicted"/>
<evidence type="ECO:0000256" key="4">
    <source>
        <dbReference type="ARBA" id="ARBA00047942"/>
    </source>
</evidence>
<evidence type="ECO:0000313" key="7">
    <source>
        <dbReference type="Proteomes" id="UP001139264"/>
    </source>
</evidence>